<dbReference type="Pfam" id="PF01795">
    <property type="entry name" value="Methyltransf_5"/>
    <property type="match status" value="1"/>
</dbReference>
<evidence type="ECO:0000313" key="8">
    <source>
        <dbReference type="Proteomes" id="UP000488506"/>
    </source>
</evidence>
<evidence type="ECO:0000256" key="1">
    <source>
        <dbReference type="ARBA" id="ARBA00010396"/>
    </source>
</evidence>
<dbReference type="GO" id="GO:0071424">
    <property type="term" value="F:rRNA (cytosine-N4-)-methyltransferase activity"/>
    <property type="evidence" value="ECO:0007669"/>
    <property type="project" value="UniProtKB-UniRule"/>
</dbReference>
<dbReference type="AlphaFoldDB" id="A0A833L066"/>
<feature type="binding site" evidence="6">
    <location>
        <position position="42"/>
    </location>
    <ligand>
        <name>S-adenosyl-L-methionine</name>
        <dbReference type="ChEBI" id="CHEBI:59789"/>
    </ligand>
</feature>
<evidence type="ECO:0000256" key="6">
    <source>
        <dbReference type="HAMAP-Rule" id="MF_01007"/>
    </source>
</evidence>
<organism evidence="7 8">
    <name type="scientific">Candidatus Saganbacteria bacterium</name>
    <dbReference type="NCBI Taxonomy" id="2575572"/>
    <lineage>
        <taxon>Bacteria</taxon>
        <taxon>Bacillati</taxon>
        <taxon>Saganbacteria</taxon>
    </lineage>
</organism>
<dbReference type="PANTHER" id="PTHR11265:SF0">
    <property type="entry name" value="12S RRNA N4-METHYLCYTIDINE METHYLTRANSFERASE"/>
    <property type="match status" value="1"/>
</dbReference>
<dbReference type="SUPFAM" id="SSF53335">
    <property type="entry name" value="S-adenosyl-L-methionine-dependent methyltransferases"/>
    <property type="match status" value="1"/>
</dbReference>
<keyword evidence="2 6" id="KW-0698">rRNA processing</keyword>
<gene>
    <name evidence="6" type="primary">rsmH</name>
    <name evidence="7" type="ORF">FD145_1286</name>
</gene>
<sequence>MSAEVVGALNPMPGKTIVDCTLGYGGHALALLESGANVIGIDQDNEILKKVKERIPSNKNITFFHGNFADINNIIKTPVDGFLFDLGVSSFQIDEAGRGFSIRFDGPLDMRMDQGVGKPASFYINNLTEEELAKIFFEYGQERFSKRIARRICAERLKKTISTTFELKEIIEKAIPTWKKRESATRIFQALRIFINSELNNLSQALSDSISLLKSGGRICVISYHSLEDRIAKNFFRKLKLDGILDVLTKKPMTAGEGEIVKNPRAKSAKMRIAEKI</sequence>
<dbReference type="PIRSF" id="PIRSF004486">
    <property type="entry name" value="MraW"/>
    <property type="match status" value="1"/>
</dbReference>
<dbReference type="GO" id="GO:0005737">
    <property type="term" value="C:cytoplasm"/>
    <property type="evidence" value="ECO:0007669"/>
    <property type="project" value="UniProtKB-SubCell"/>
</dbReference>
<evidence type="ECO:0000256" key="4">
    <source>
        <dbReference type="ARBA" id="ARBA00022679"/>
    </source>
</evidence>
<protein>
    <recommendedName>
        <fullName evidence="6">Ribosomal RNA small subunit methyltransferase H</fullName>
        <ecNumber evidence="6">2.1.1.199</ecNumber>
    </recommendedName>
    <alternativeName>
        <fullName evidence="6">16S rRNA m(4)C1402 methyltransferase</fullName>
    </alternativeName>
    <alternativeName>
        <fullName evidence="6">rRNA (cytosine-N(4)-)-methyltransferase RsmH</fullName>
    </alternativeName>
</protein>
<comment type="subcellular location">
    <subcellularLocation>
        <location evidence="6">Cytoplasm</location>
    </subcellularLocation>
</comment>
<keyword evidence="5 6" id="KW-0949">S-adenosyl-L-methionine</keyword>
<dbReference type="Gene3D" id="3.40.50.150">
    <property type="entry name" value="Vaccinia Virus protein VP39"/>
    <property type="match status" value="1"/>
</dbReference>
<dbReference type="Proteomes" id="UP000488506">
    <property type="component" value="Unassembled WGS sequence"/>
</dbReference>
<dbReference type="CDD" id="cd02440">
    <property type="entry name" value="AdoMet_MTases"/>
    <property type="match status" value="1"/>
</dbReference>
<comment type="catalytic activity">
    <reaction evidence="6">
        <text>cytidine(1402) in 16S rRNA + S-adenosyl-L-methionine = N(4)-methylcytidine(1402) in 16S rRNA + S-adenosyl-L-homocysteine + H(+)</text>
        <dbReference type="Rhea" id="RHEA:42928"/>
        <dbReference type="Rhea" id="RHEA-COMP:10286"/>
        <dbReference type="Rhea" id="RHEA-COMP:10287"/>
        <dbReference type="ChEBI" id="CHEBI:15378"/>
        <dbReference type="ChEBI" id="CHEBI:57856"/>
        <dbReference type="ChEBI" id="CHEBI:59789"/>
        <dbReference type="ChEBI" id="CHEBI:74506"/>
        <dbReference type="ChEBI" id="CHEBI:82748"/>
        <dbReference type="EC" id="2.1.1.199"/>
    </reaction>
</comment>
<keyword evidence="3 6" id="KW-0489">Methyltransferase</keyword>
<comment type="caution">
    <text evidence="7">The sequence shown here is derived from an EMBL/GenBank/DDBJ whole genome shotgun (WGS) entry which is preliminary data.</text>
</comment>
<feature type="binding site" evidence="6">
    <location>
        <position position="68"/>
    </location>
    <ligand>
        <name>S-adenosyl-L-methionine</name>
        <dbReference type="ChEBI" id="CHEBI:59789"/>
    </ligand>
</feature>
<feature type="binding site" evidence="6">
    <location>
        <position position="85"/>
    </location>
    <ligand>
        <name>S-adenosyl-L-methionine</name>
        <dbReference type="ChEBI" id="CHEBI:59789"/>
    </ligand>
</feature>
<name>A0A833L066_UNCSA</name>
<dbReference type="NCBIfam" id="TIGR00006">
    <property type="entry name" value="16S rRNA (cytosine(1402)-N(4))-methyltransferase RsmH"/>
    <property type="match status" value="1"/>
</dbReference>
<proteinExistence type="inferred from homology"/>
<dbReference type="SUPFAM" id="SSF81799">
    <property type="entry name" value="Putative methyltransferase TM0872, insert domain"/>
    <property type="match status" value="1"/>
</dbReference>
<dbReference type="GO" id="GO:0070475">
    <property type="term" value="P:rRNA base methylation"/>
    <property type="evidence" value="ECO:0007669"/>
    <property type="project" value="UniProtKB-UniRule"/>
</dbReference>
<dbReference type="HAMAP" id="MF_01007">
    <property type="entry name" value="16SrRNA_methyltr_H"/>
    <property type="match status" value="1"/>
</dbReference>
<dbReference type="EC" id="2.1.1.199" evidence="6"/>
<comment type="similarity">
    <text evidence="1 6">Belongs to the methyltransferase superfamily. RsmH family.</text>
</comment>
<feature type="binding site" evidence="6">
    <location>
        <position position="92"/>
    </location>
    <ligand>
        <name>S-adenosyl-L-methionine</name>
        <dbReference type="ChEBI" id="CHEBI:59789"/>
    </ligand>
</feature>
<dbReference type="InterPro" id="IPR002903">
    <property type="entry name" value="RsmH"/>
</dbReference>
<feature type="binding site" evidence="6">
    <location>
        <begin position="25"/>
        <end position="27"/>
    </location>
    <ligand>
        <name>S-adenosyl-L-methionine</name>
        <dbReference type="ChEBI" id="CHEBI:59789"/>
    </ligand>
</feature>
<keyword evidence="6" id="KW-0963">Cytoplasm</keyword>
<evidence type="ECO:0000256" key="2">
    <source>
        <dbReference type="ARBA" id="ARBA00022552"/>
    </source>
</evidence>
<dbReference type="InterPro" id="IPR023397">
    <property type="entry name" value="SAM-dep_MeTrfase_MraW_recog"/>
</dbReference>
<evidence type="ECO:0000256" key="3">
    <source>
        <dbReference type="ARBA" id="ARBA00022603"/>
    </source>
</evidence>
<keyword evidence="4 6" id="KW-0808">Transferase</keyword>
<dbReference type="Gene3D" id="1.10.150.170">
    <property type="entry name" value="Putative methyltransferase TM0872, insert domain"/>
    <property type="match status" value="1"/>
</dbReference>
<evidence type="ECO:0000256" key="5">
    <source>
        <dbReference type="ARBA" id="ARBA00022691"/>
    </source>
</evidence>
<dbReference type="EMBL" id="WPAF01000026">
    <property type="protein sequence ID" value="KAF0133423.1"/>
    <property type="molecule type" value="Genomic_DNA"/>
</dbReference>
<dbReference type="PANTHER" id="PTHR11265">
    <property type="entry name" value="S-ADENOSYL-METHYLTRANSFERASE MRAW"/>
    <property type="match status" value="1"/>
</dbReference>
<accession>A0A833L066</accession>
<comment type="function">
    <text evidence="6">Specifically methylates the N4 position of cytidine in position 1402 (C1402) of 16S rRNA.</text>
</comment>
<reference evidence="7 8" key="1">
    <citation type="submission" date="2019-12" db="EMBL/GenBank/DDBJ databases">
        <authorList>
            <person name="Wolfe R."/>
            <person name="Danczak R."/>
            <person name="Wilkins M."/>
        </authorList>
    </citation>
    <scope>NUCLEOTIDE SEQUENCE [LARGE SCALE GENOMIC DNA]</scope>
    <source>
        <strain evidence="7">X2_MaxBin.013</strain>
    </source>
</reference>
<evidence type="ECO:0000313" key="7">
    <source>
        <dbReference type="EMBL" id="KAF0133423.1"/>
    </source>
</evidence>
<dbReference type="InterPro" id="IPR029063">
    <property type="entry name" value="SAM-dependent_MTases_sf"/>
</dbReference>